<dbReference type="GO" id="GO:0004765">
    <property type="term" value="F:shikimate kinase activity"/>
    <property type="evidence" value="ECO:0007669"/>
    <property type="project" value="TreeGrafter"/>
</dbReference>
<evidence type="ECO:0000256" key="2">
    <source>
        <dbReference type="ARBA" id="ARBA00022842"/>
    </source>
</evidence>
<keyword evidence="4" id="KW-0808">Transferase</keyword>
<evidence type="ECO:0000256" key="1">
    <source>
        <dbReference type="ARBA" id="ARBA00022605"/>
    </source>
</evidence>
<sequence>MQIFLTGVGCVGKSTIGKIIAELLGLNFFDLDVEVEAFFKTSIERLQQSCFNMYEFREEAAKALADLLNRPESAESVIALSPGGLMGGYLKVLKKNHGIKVVITDKPENIVERLRFYDIDSRPIEKELTLKEKKLYLREVKGDMTYFGTSYKRANLQVDISGLEPVQAAHKIIDAVNTYTSESSLVT</sequence>
<dbReference type="SUPFAM" id="SSF52540">
    <property type="entry name" value="P-loop containing nucleoside triphosphate hydrolases"/>
    <property type="match status" value="1"/>
</dbReference>
<dbReference type="PANTHER" id="PTHR21087:SF16">
    <property type="entry name" value="SHIKIMATE KINASE 1, CHLOROPLASTIC"/>
    <property type="match status" value="1"/>
</dbReference>
<dbReference type="PRINTS" id="PR01100">
    <property type="entry name" value="SHIKIMTKNASE"/>
</dbReference>
<dbReference type="KEGG" id="pph:Ppha_1747"/>
<dbReference type="InterPro" id="IPR031322">
    <property type="entry name" value="Shikimate/glucono_kinase"/>
</dbReference>
<dbReference type="PANTHER" id="PTHR21087">
    <property type="entry name" value="SHIKIMATE KINASE"/>
    <property type="match status" value="1"/>
</dbReference>
<organism evidence="4 5">
    <name type="scientific">Pelodictyon phaeoclathratiforme (strain DSM 5477 / BU-1)</name>
    <dbReference type="NCBI Taxonomy" id="324925"/>
    <lineage>
        <taxon>Bacteria</taxon>
        <taxon>Pseudomonadati</taxon>
        <taxon>Chlorobiota</taxon>
        <taxon>Chlorobiia</taxon>
        <taxon>Chlorobiales</taxon>
        <taxon>Chlorobiaceae</taxon>
        <taxon>Chlorobium/Pelodictyon group</taxon>
        <taxon>Pelodictyon</taxon>
    </lineage>
</organism>
<dbReference type="GO" id="GO:0008652">
    <property type="term" value="P:amino acid biosynthetic process"/>
    <property type="evidence" value="ECO:0007669"/>
    <property type="project" value="UniProtKB-KW"/>
</dbReference>
<dbReference type="Pfam" id="PF01202">
    <property type="entry name" value="SKI"/>
    <property type="match status" value="1"/>
</dbReference>
<dbReference type="InterPro" id="IPR027417">
    <property type="entry name" value="P-loop_NTPase"/>
</dbReference>
<keyword evidence="5" id="KW-1185">Reference proteome</keyword>
<evidence type="ECO:0000313" key="5">
    <source>
        <dbReference type="Proteomes" id="UP000002724"/>
    </source>
</evidence>
<gene>
    <name evidence="4" type="ordered locus">Ppha_1747</name>
</gene>
<dbReference type="Gene3D" id="3.40.50.300">
    <property type="entry name" value="P-loop containing nucleotide triphosphate hydrolases"/>
    <property type="match status" value="1"/>
</dbReference>
<keyword evidence="4" id="KW-0418">Kinase</keyword>
<keyword evidence="1" id="KW-0028">Amino-acid biosynthesis</keyword>
<name>B4SB34_PELPB</name>
<proteinExistence type="predicted"/>
<keyword evidence="3" id="KW-0057">Aromatic amino acid biosynthesis</keyword>
<evidence type="ECO:0000256" key="3">
    <source>
        <dbReference type="ARBA" id="ARBA00023141"/>
    </source>
</evidence>
<evidence type="ECO:0000313" key="4">
    <source>
        <dbReference type="EMBL" id="ACF43980.1"/>
    </source>
</evidence>
<accession>B4SB34</accession>
<dbReference type="EMBL" id="CP001110">
    <property type="protein sequence ID" value="ACF43980.1"/>
    <property type="molecule type" value="Genomic_DNA"/>
</dbReference>
<dbReference type="AlphaFoldDB" id="B4SB34"/>
<protein>
    <submittedName>
        <fullName evidence="4">Shikimate kinase</fullName>
    </submittedName>
</protein>
<keyword evidence="2" id="KW-0460">Magnesium</keyword>
<reference evidence="4 5" key="1">
    <citation type="submission" date="2008-06" db="EMBL/GenBank/DDBJ databases">
        <title>Complete sequence of Pelodictyon phaeoclathratiforme BU-1.</title>
        <authorList>
            <consortium name="US DOE Joint Genome Institute"/>
            <person name="Lucas S."/>
            <person name="Copeland A."/>
            <person name="Lapidus A."/>
            <person name="Glavina del Rio T."/>
            <person name="Dalin E."/>
            <person name="Tice H."/>
            <person name="Bruce D."/>
            <person name="Goodwin L."/>
            <person name="Pitluck S."/>
            <person name="Schmutz J."/>
            <person name="Larimer F."/>
            <person name="Land M."/>
            <person name="Hauser L."/>
            <person name="Kyrpides N."/>
            <person name="Mikhailova N."/>
            <person name="Liu Z."/>
            <person name="Li T."/>
            <person name="Zhao F."/>
            <person name="Overmann J."/>
            <person name="Bryant D.A."/>
            <person name="Richardson P."/>
        </authorList>
    </citation>
    <scope>NUCLEOTIDE SEQUENCE [LARGE SCALE GENOMIC DNA]</scope>
    <source>
        <strain evidence="5">DSM 5477 / BU-1</strain>
    </source>
</reference>
<dbReference type="HOGENOM" id="CLU_1522617_0_0_10"/>
<dbReference type="eggNOG" id="COG0703">
    <property type="taxonomic scope" value="Bacteria"/>
</dbReference>
<dbReference type="GO" id="GO:0005829">
    <property type="term" value="C:cytosol"/>
    <property type="evidence" value="ECO:0007669"/>
    <property type="project" value="TreeGrafter"/>
</dbReference>
<dbReference type="STRING" id="324925.Ppha_1747"/>
<dbReference type="GO" id="GO:0009073">
    <property type="term" value="P:aromatic amino acid family biosynthetic process"/>
    <property type="evidence" value="ECO:0007669"/>
    <property type="project" value="UniProtKB-KW"/>
</dbReference>
<dbReference type="Proteomes" id="UP000002724">
    <property type="component" value="Chromosome"/>
</dbReference>